<evidence type="ECO:0000256" key="3">
    <source>
        <dbReference type="ARBA" id="ARBA00022448"/>
    </source>
</evidence>
<evidence type="ECO:0000259" key="9">
    <source>
        <dbReference type="Pfam" id="PF17171"/>
    </source>
</evidence>
<keyword evidence="3" id="KW-0813">Transport</keyword>
<dbReference type="SUPFAM" id="SSF47616">
    <property type="entry name" value="GST C-terminal domain-like"/>
    <property type="match status" value="1"/>
</dbReference>
<dbReference type="PANTHER" id="PTHR12289">
    <property type="entry name" value="METAXIN RELATED"/>
    <property type="match status" value="1"/>
</dbReference>
<dbReference type="Proteomes" id="UP000253551">
    <property type="component" value="Unassembled WGS sequence"/>
</dbReference>
<keyword evidence="4" id="KW-1000">Mitochondrion outer membrane</keyword>
<name>A0A367IP70_RHIST</name>
<comment type="caution">
    <text evidence="10">The sequence shown here is derived from an EMBL/GenBank/DDBJ whole genome shotgun (WGS) entry which is preliminary data.</text>
</comment>
<dbReference type="EMBL" id="PJQM01006573">
    <property type="protein sequence ID" value="RCH79453.1"/>
    <property type="molecule type" value="Genomic_DNA"/>
</dbReference>
<comment type="subcellular location">
    <subcellularLocation>
        <location evidence="1">Mitochondrion outer membrane</location>
    </subcellularLocation>
</comment>
<dbReference type="Pfam" id="PF17171">
    <property type="entry name" value="GST_C_6"/>
    <property type="match status" value="1"/>
</dbReference>
<feature type="domain" description="Metaxin glutathione S-transferase" evidence="9">
    <location>
        <begin position="87"/>
        <end position="162"/>
    </location>
</feature>
<proteinExistence type="inferred from homology"/>
<dbReference type="GO" id="GO:0015031">
    <property type="term" value="P:protein transport"/>
    <property type="evidence" value="ECO:0007669"/>
    <property type="project" value="UniProtKB-KW"/>
</dbReference>
<accession>A0A367IP70</accession>
<comment type="similarity">
    <text evidence="2">Belongs to the metaxin family.</text>
</comment>
<evidence type="ECO:0000256" key="1">
    <source>
        <dbReference type="ARBA" id="ARBA00004294"/>
    </source>
</evidence>
<gene>
    <name evidence="10" type="primary">MTX1</name>
    <name evidence="10" type="ORF">CU098_007014</name>
</gene>
<evidence type="ECO:0000259" key="8">
    <source>
        <dbReference type="Pfam" id="PF10568"/>
    </source>
</evidence>
<dbReference type="InterPro" id="IPR050931">
    <property type="entry name" value="Mito_Protein_Transport_Metaxin"/>
</dbReference>
<sequence length="169" mass="19663">MEKELNNNVEQSKAFITLVEKKLKPALLFSMWLEPLNANENTLDLYYEHLPTPINHVVFYKKQNEVTNLLLADRDILVREEIYQDAANVLDALSVKLGDDTYFFNSSEPTWIDAVIFSHLHCALTASVNDKGTYTKEEVRQARTLSNLIRKHDNLLKYVKSIHENWIKQ</sequence>
<keyword evidence="11" id="KW-1185">Reference proteome</keyword>
<dbReference type="AlphaFoldDB" id="A0A367IP70"/>
<dbReference type="GO" id="GO:0001401">
    <property type="term" value="C:SAM complex"/>
    <property type="evidence" value="ECO:0007669"/>
    <property type="project" value="InterPro"/>
</dbReference>
<dbReference type="STRING" id="4846.A0A367IP70"/>
<keyword evidence="6" id="KW-0496">Mitochondrion</keyword>
<dbReference type="InterPro" id="IPR033468">
    <property type="entry name" value="Metaxin_GST"/>
</dbReference>
<keyword evidence="5" id="KW-0653">Protein transport</keyword>
<dbReference type="InterPro" id="IPR019564">
    <property type="entry name" value="Sam37/metaxin_N"/>
</dbReference>
<evidence type="ECO:0000256" key="6">
    <source>
        <dbReference type="ARBA" id="ARBA00023128"/>
    </source>
</evidence>
<dbReference type="OrthoDB" id="198787at2759"/>
<evidence type="ECO:0000313" key="10">
    <source>
        <dbReference type="EMBL" id="RCH79453.1"/>
    </source>
</evidence>
<evidence type="ECO:0000256" key="5">
    <source>
        <dbReference type="ARBA" id="ARBA00022927"/>
    </source>
</evidence>
<evidence type="ECO:0000256" key="2">
    <source>
        <dbReference type="ARBA" id="ARBA00009170"/>
    </source>
</evidence>
<evidence type="ECO:0000256" key="4">
    <source>
        <dbReference type="ARBA" id="ARBA00022787"/>
    </source>
</evidence>
<dbReference type="PANTHER" id="PTHR12289:SF41">
    <property type="entry name" value="FAILED AXON CONNECTIONS-RELATED"/>
    <property type="match status" value="1"/>
</dbReference>
<evidence type="ECO:0000256" key="7">
    <source>
        <dbReference type="ARBA" id="ARBA00023136"/>
    </source>
</evidence>
<keyword evidence="7" id="KW-0472">Membrane</keyword>
<protein>
    <submittedName>
        <fullName evidence="10">Metaxin 1</fullName>
    </submittedName>
</protein>
<evidence type="ECO:0000313" key="11">
    <source>
        <dbReference type="Proteomes" id="UP000253551"/>
    </source>
</evidence>
<dbReference type="GO" id="GO:0006626">
    <property type="term" value="P:protein targeting to mitochondrion"/>
    <property type="evidence" value="ECO:0007669"/>
    <property type="project" value="TreeGrafter"/>
</dbReference>
<dbReference type="Pfam" id="PF10568">
    <property type="entry name" value="Tom37"/>
    <property type="match status" value="1"/>
</dbReference>
<organism evidence="10 11">
    <name type="scientific">Rhizopus stolonifer</name>
    <name type="common">Rhizopus nigricans</name>
    <dbReference type="NCBI Taxonomy" id="4846"/>
    <lineage>
        <taxon>Eukaryota</taxon>
        <taxon>Fungi</taxon>
        <taxon>Fungi incertae sedis</taxon>
        <taxon>Mucoromycota</taxon>
        <taxon>Mucoromycotina</taxon>
        <taxon>Mucoromycetes</taxon>
        <taxon>Mucorales</taxon>
        <taxon>Mucorineae</taxon>
        <taxon>Rhizopodaceae</taxon>
        <taxon>Rhizopus</taxon>
    </lineage>
</organism>
<dbReference type="InterPro" id="IPR036282">
    <property type="entry name" value="Glutathione-S-Trfase_C_sf"/>
</dbReference>
<reference evidence="10 11" key="1">
    <citation type="journal article" date="2018" name="G3 (Bethesda)">
        <title>Phylogenetic and Phylogenomic Definition of Rhizopus Species.</title>
        <authorList>
            <person name="Gryganskyi A.P."/>
            <person name="Golan J."/>
            <person name="Dolatabadi S."/>
            <person name="Mondo S."/>
            <person name="Robb S."/>
            <person name="Idnurm A."/>
            <person name="Muszewska A."/>
            <person name="Steczkiewicz K."/>
            <person name="Masonjones S."/>
            <person name="Liao H.L."/>
            <person name="Gajdeczka M.T."/>
            <person name="Anike F."/>
            <person name="Vuek A."/>
            <person name="Anishchenko I.M."/>
            <person name="Voigt K."/>
            <person name="de Hoog G.S."/>
            <person name="Smith M.E."/>
            <person name="Heitman J."/>
            <person name="Vilgalys R."/>
            <person name="Stajich J.E."/>
        </authorList>
    </citation>
    <scope>NUCLEOTIDE SEQUENCE [LARGE SCALE GENOMIC DNA]</scope>
    <source>
        <strain evidence="10 11">LSU 92-RS-03</strain>
    </source>
</reference>
<feature type="domain" description="Mitochondrial outer membrane transport complex Sam37/metaxin N-terminal" evidence="8">
    <location>
        <begin position="9"/>
        <end position="63"/>
    </location>
</feature>